<sequence length="129" mass="14149">MLVVLGFQAKQNVHENSNTPAQPSRGSVQQSEQVRPGMATRSLTSSSTAWHRPWVFFRSFTTSPAVRVTLVPRGKAAIGKAAAGALGWRREKEKENGERRGGGVTVAPDSPVVDLFSPEGNSCYIRRWR</sequence>
<keyword evidence="3" id="KW-1185">Reference proteome</keyword>
<name>A0AAU9PIW1_9ASTR</name>
<accession>A0AAU9PIW1</accession>
<evidence type="ECO:0000313" key="2">
    <source>
        <dbReference type="EMBL" id="CAH1450151.1"/>
    </source>
</evidence>
<gene>
    <name evidence="2" type="ORF">LVIROSA_LOCUS35587</name>
</gene>
<comment type="caution">
    <text evidence="2">The sequence shown here is derived from an EMBL/GenBank/DDBJ whole genome shotgun (WGS) entry which is preliminary data.</text>
</comment>
<evidence type="ECO:0000313" key="3">
    <source>
        <dbReference type="Proteomes" id="UP001157418"/>
    </source>
</evidence>
<dbReference type="Proteomes" id="UP001157418">
    <property type="component" value="Unassembled WGS sequence"/>
</dbReference>
<evidence type="ECO:0000256" key="1">
    <source>
        <dbReference type="SAM" id="MobiDB-lite"/>
    </source>
</evidence>
<feature type="region of interest" description="Disordered" evidence="1">
    <location>
        <begin position="13"/>
        <end position="47"/>
    </location>
</feature>
<reference evidence="2 3" key="1">
    <citation type="submission" date="2022-01" db="EMBL/GenBank/DDBJ databases">
        <authorList>
            <person name="Xiong W."/>
            <person name="Schranz E."/>
        </authorList>
    </citation>
    <scope>NUCLEOTIDE SEQUENCE [LARGE SCALE GENOMIC DNA]</scope>
</reference>
<feature type="compositionally biased region" description="Polar residues" evidence="1">
    <location>
        <begin position="13"/>
        <end position="33"/>
    </location>
</feature>
<dbReference type="AlphaFoldDB" id="A0AAU9PIW1"/>
<protein>
    <submittedName>
        <fullName evidence="2">Uncharacterized protein</fullName>
    </submittedName>
</protein>
<organism evidence="2 3">
    <name type="scientific">Lactuca virosa</name>
    <dbReference type="NCBI Taxonomy" id="75947"/>
    <lineage>
        <taxon>Eukaryota</taxon>
        <taxon>Viridiplantae</taxon>
        <taxon>Streptophyta</taxon>
        <taxon>Embryophyta</taxon>
        <taxon>Tracheophyta</taxon>
        <taxon>Spermatophyta</taxon>
        <taxon>Magnoliopsida</taxon>
        <taxon>eudicotyledons</taxon>
        <taxon>Gunneridae</taxon>
        <taxon>Pentapetalae</taxon>
        <taxon>asterids</taxon>
        <taxon>campanulids</taxon>
        <taxon>Asterales</taxon>
        <taxon>Asteraceae</taxon>
        <taxon>Cichorioideae</taxon>
        <taxon>Cichorieae</taxon>
        <taxon>Lactucinae</taxon>
        <taxon>Lactuca</taxon>
    </lineage>
</organism>
<proteinExistence type="predicted"/>
<dbReference type="EMBL" id="CAKMRJ010005634">
    <property type="protein sequence ID" value="CAH1450151.1"/>
    <property type="molecule type" value="Genomic_DNA"/>
</dbReference>